<reference evidence="6" key="1">
    <citation type="submission" date="2011-08" db="EMBL/GenBank/DDBJ databases">
        <authorList>
            <person name="Rombauts S."/>
        </authorList>
    </citation>
    <scope>NUCLEOTIDE SEQUENCE</scope>
    <source>
        <strain evidence="6">London</strain>
    </source>
</reference>
<reference evidence="5" key="2">
    <citation type="submission" date="2015-06" db="UniProtKB">
        <authorList>
            <consortium name="EnsemblMetazoa"/>
        </authorList>
    </citation>
    <scope>IDENTIFICATION</scope>
</reference>
<dbReference type="InterPro" id="IPR027417">
    <property type="entry name" value="P-loop_NTPase"/>
</dbReference>
<feature type="binding site" evidence="3">
    <location>
        <begin position="8"/>
        <end position="16"/>
    </location>
    <ligand>
        <name>ATP</name>
        <dbReference type="ChEBI" id="CHEBI:30616"/>
    </ligand>
</feature>
<dbReference type="GO" id="GO:0005739">
    <property type="term" value="C:mitochondrion"/>
    <property type="evidence" value="ECO:0007669"/>
    <property type="project" value="TreeGrafter"/>
</dbReference>
<accession>T1JV84</accession>
<keyword evidence="3" id="KW-0067">ATP-binding</keyword>
<dbReference type="PANTHER" id="PTHR10513:SF24">
    <property type="entry name" value="THYMIDINE KINASE 2, MITOCHONDRIAL"/>
    <property type="match status" value="1"/>
</dbReference>
<dbReference type="Gene3D" id="3.40.50.300">
    <property type="entry name" value="P-loop containing nucleotide triphosphate hydrolases"/>
    <property type="match status" value="1"/>
</dbReference>
<dbReference type="PIRSF" id="PIRSF000705">
    <property type="entry name" value="DNK"/>
    <property type="match status" value="1"/>
</dbReference>
<comment type="similarity">
    <text evidence="1">Belongs to the DCK/DGK family.</text>
</comment>
<dbReference type="EMBL" id="CAEY01000792">
    <property type="status" value="NOT_ANNOTATED_CDS"/>
    <property type="molecule type" value="Genomic_DNA"/>
</dbReference>
<dbReference type="InterPro" id="IPR002624">
    <property type="entry name" value="DCK/DGK"/>
</dbReference>
<dbReference type="InterPro" id="IPR050566">
    <property type="entry name" value="Deoxyribonucleoside_kinase"/>
</dbReference>
<dbReference type="InterPro" id="IPR031314">
    <property type="entry name" value="DNK_dom"/>
</dbReference>
<dbReference type="Proteomes" id="UP000015104">
    <property type="component" value="Unassembled WGS sequence"/>
</dbReference>
<dbReference type="eggNOG" id="KOG4235">
    <property type="taxonomic scope" value="Eukaryota"/>
</dbReference>
<sequence length="248" mass="28512">MVHIIIEGNIGVGKTSLLEAMKETYGSSVKVFPEPVKKVQCCAGENLLSLMYNDPKRWSFTFQKAIALAMMKIHMEARKTTDAHTVTERSIFGTKIVFVEHLKNKGLITKMEHWLLEDEFNFYVTQLKVNPDIIVYLRAPPEVCLKRIQERGRPEEKKITLDYLKGLHDLHERWLAPSCNHCHNDISASKNVIVIDANQSKSQMLTQLRSFEEKLFSAHLTGHLKVNKHVNPMMSDHKDEQFEGEKAI</sequence>
<evidence type="ECO:0000256" key="2">
    <source>
        <dbReference type="PIRSR" id="PIRSR000705-1"/>
    </source>
</evidence>
<dbReference type="GO" id="GO:0005524">
    <property type="term" value="F:ATP binding"/>
    <property type="evidence" value="ECO:0007669"/>
    <property type="project" value="UniProtKB-KW"/>
</dbReference>
<feature type="binding site" evidence="3">
    <location>
        <begin position="147"/>
        <end position="151"/>
    </location>
    <ligand>
        <name>ATP</name>
        <dbReference type="ChEBI" id="CHEBI:30616"/>
    </ligand>
</feature>
<name>T1JV84_TETUR</name>
<dbReference type="PANTHER" id="PTHR10513">
    <property type="entry name" value="DEOXYNUCLEOSIDE KINASE"/>
    <property type="match status" value="1"/>
</dbReference>
<evidence type="ECO:0000313" key="5">
    <source>
        <dbReference type="EnsemblMetazoa" id="tetur02g03680.1"/>
    </source>
</evidence>
<dbReference type="Pfam" id="PF01712">
    <property type="entry name" value="dNK"/>
    <property type="match status" value="1"/>
</dbReference>
<dbReference type="STRING" id="32264.T1JV84"/>
<dbReference type="HOGENOM" id="CLU_030466_1_0_1"/>
<feature type="active site" description="Proton acceptor" evidence="2">
    <location>
        <position position="88"/>
    </location>
</feature>
<protein>
    <recommendedName>
        <fullName evidence="4">Deoxynucleoside kinase domain-containing protein</fullName>
    </recommendedName>
</protein>
<evidence type="ECO:0000256" key="3">
    <source>
        <dbReference type="PIRSR" id="PIRSR000705-3"/>
    </source>
</evidence>
<dbReference type="EnsemblMetazoa" id="tetur02g03680.1">
    <property type="protein sequence ID" value="tetur02g03680.1"/>
    <property type="gene ID" value="tetur02g03680"/>
</dbReference>
<organism evidence="5 6">
    <name type="scientific">Tetranychus urticae</name>
    <name type="common">Two-spotted spider mite</name>
    <dbReference type="NCBI Taxonomy" id="32264"/>
    <lineage>
        <taxon>Eukaryota</taxon>
        <taxon>Metazoa</taxon>
        <taxon>Ecdysozoa</taxon>
        <taxon>Arthropoda</taxon>
        <taxon>Chelicerata</taxon>
        <taxon>Arachnida</taxon>
        <taxon>Acari</taxon>
        <taxon>Acariformes</taxon>
        <taxon>Trombidiformes</taxon>
        <taxon>Prostigmata</taxon>
        <taxon>Eleutherengona</taxon>
        <taxon>Raphignathae</taxon>
        <taxon>Tetranychoidea</taxon>
        <taxon>Tetranychidae</taxon>
        <taxon>Tetranychus</taxon>
    </lineage>
</organism>
<evidence type="ECO:0000256" key="1">
    <source>
        <dbReference type="ARBA" id="ARBA00007420"/>
    </source>
</evidence>
<keyword evidence="3" id="KW-0547">Nucleotide-binding</keyword>
<keyword evidence="6" id="KW-1185">Reference proteome</keyword>
<proteinExistence type="inferred from homology"/>
<evidence type="ECO:0000259" key="4">
    <source>
        <dbReference type="Pfam" id="PF01712"/>
    </source>
</evidence>
<evidence type="ECO:0000313" key="6">
    <source>
        <dbReference type="Proteomes" id="UP000015104"/>
    </source>
</evidence>
<dbReference type="AlphaFoldDB" id="T1JV84"/>
<feature type="domain" description="Deoxynucleoside kinase" evidence="4">
    <location>
        <begin position="4"/>
        <end position="199"/>
    </location>
</feature>
<dbReference type="CDD" id="cd01673">
    <property type="entry name" value="dNK"/>
    <property type="match status" value="1"/>
</dbReference>
<dbReference type="GO" id="GO:0019136">
    <property type="term" value="F:deoxynucleoside kinase activity"/>
    <property type="evidence" value="ECO:0007669"/>
    <property type="project" value="InterPro"/>
</dbReference>
<dbReference type="SUPFAM" id="SSF52540">
    <property type="entry name" value="P-loop containing nucleoside triphosphate hydrolases"/>
    <property type="match status" value="1"/>
</dbReference>